<dbReference type="Pfam" id="PF01381">
    <property type="entry name" value="HTH_3"/>
    <property type="match status" value="1"/>
</dbReference>
<accession>A0ABY9S1M8</accession>
<evidence type="ECO:0000313" key="3">
    <source>
        <dbReference type="Proteomes" id="UP001250858"/>
    </source>
</evidence>
<dbReference type="InterPro" id="IPR010982">
    <property type="entry name" value="Lambda_DNA-bd_dom_sf"/>
</dbReference>
<name>A0ABY9S1M8_9ACTN</name>
<gene>
    <name evidence="2" type="ORF">RGF97_24520</name>
</gene>
<evidence type="ECO:0000313" key="2">
    <source>
        <dbReference type="EMBL" id="WMX47354.1"/>
    </source>
</evidence>
<dbReference type="RefSeq" id="WP_309549426.1">
    <property type="nucleotide sequence ID" value="NZ_CP133762.1"/>
</dbReference>
<reference evidence="2 3" key="1">
    <citation type="submission" date="2023-09" db="EMBL/GenBank/DDBJ databases">
        <title>Complete genome of Streptomyces roseicoloratus T14.</title>
        <authorList>
            <person name="Bashizi T."/>
            <person name="Kim M.-J."/>
            <person name="Lee G."/>
            <person name="Tagele S.B."/>
            <person name="Shin J.-H."/>
        </authorList>
    </citation>
    <scope>NUCLEOTIDE SEQUENCE [LARGE SCALE GENOMIC DNA]</scope>
    <source>
        <strain evidence="2 3">T14</strain>
    </source>
</reference>
<feature type="domain" description="HTH cro/C1-type" evidence="1">
    <location>
        <begin position="8"/>
        <end position="41"/>
    </location>
</feature>
<sequence length="56" mass="6469">MTSRRRHFAERRAARGYSQEEFAEVLSVAASTVVRWESGRATRVLINGRRSQGCWE</sequence>
<dbReference type="CDD" id="cd00093">
    <property type="entry name" value="HTH_XRE"/>
    <property type="match status" value="1"/>
</dbReference>
<proteinExistence type="predicted"/>
<keyword evidence="3" id="KW-1185">Reference proteome</keyword>
<dbReference type="Gene3D" id="1.10.260.40">
    <property type="entry name" value="lambda repressor-like DNA-binding domains"/>
    <property type="match status" value="1"/>
</dbReference>
<dbReference type="Proteomes" id="UP001250858">
    <property type="component" value="Chromosome"/>
</dbReference>
<dbReference type="PROSITE" id="PS50943">
    <property type="entry name" value="HTH_CROC1"/>
    <property type="match status" value="1"/>
</dbReference>
<dbReference type="SUPFAM" id="SSF47413">
    <property type="entry name" value="lambda repressor-like DNA-binding domains"/>
    <property type="match status" value="1"/>
</dbReference>
<dbReference type="EMBL" id="CP133762">
    <property type="protein sequence ID" value="WMX47354.1"/>
    <property type="molecule type" value="Genomic_DNA"/>
</dbReference>
<organism evidence="2 3">
    <name type="scientific">Streptomyces roseicoloratus</name>
    <dbReference type="NCBI Taxonomy" id="2508722"/>
    <lineage>
        <taxon>Bacteria</taxon>
        <taxon>Bacillati</taxon>
        <taxon>Actinomycetota</taxon>
        <taxon>Actinomycetes</taxon>
        <taxon>Kitasatosporales</taxon>
        <taxon>Streptomycetaceae</taxon>
        <taxon>Streptomyces</taxon>
    </lineage>
</organism>
<protein>
    <submittedName>
        <fullName evidence="2">Helix-turn-helix transcriptional regulator</fullName>
    </submittedName>
</protein>
<evidence type="ECO:0000259" key="1">
    <source>
        <dbReference type="PROSITE" id="PS50943"/>
    </source>
</evidence>
<dbReference type="InterPro" id="IPR001387">
    <property type="entry name" value="Cro/C1-type_HTH"/>
</dbReference>